<evidence type="ECO:0000313" key="2">
    <source>
        <dbReference type="Proteomes" id="UP001209074"/>
    </source>
</evidence>
<dbReference type="Pfam" id="PF04343">
    <property type="entry name" value="DUF488"/>
    <property type="match status" value="1"/>
</dbReference>
<dbReference type="Proteomes" id="UP001209074">
    <property type="component" value="Unassembled WGS sequence"/>
</dbReference>
<evidence type="ECO:0000313" key="1">
    <source>
        <dbReference type="EMBL" id="MCW4093990.1"/>
    </source>
</evidence>
<dbReference type="InterPro" id="IPR007438">
    <property type="entry name" value="DUF488"/>
</dbReference>
<reference evidence="1" key="1">
    <citation type="submission" date="2022-11" db="EMBL/GenBank/DDBJ databases">
        <title>Genomic repertoires linked with pathogenic potency of arthritogenic Prevotella copri isolated from the gut of rheumatoid arthritis patients.</title>
        <authorList>
            <person name="Nii T."/>
            <person name="Maeda Y."/>
            <person name="Motooka D."/>
            <person name="Naito M."/>
            <person name="Matsumoto Y."/>
            <person name="Ogawa T."/>
            <person name="Oguro-Igashira E."/>
            <person name="Kishikawa T."/>
            <person name="Yamashita M."/>
            <person name="Koizumi S."/>
            <person name="Kurakawa T."/>
            <person name="Okumura R."/>
            <person name="Kayama H."/>
            <person name="Murakami M."/>
            <person name="Sakaguchi T."/>
            <person name="Das B."/>
            <person name="Nakamura S."/>
            <person name="Okada Y."/>
            <person name="Kumanogoh A."/>
            <person name="Takeda K."/>
        </authorList>
    </citation>
    <scope>NUCLEOTIDE SEQUENCE</scope>
    <source>
        <strain evidence="1">N016-13</strain>
    </source>
</reference>
<name>A0AAW5U1W0_9BACT</name>
<dbReference type="RefSeq" id="WP_264980791.1">
    <property type="nucleotide sequence ID" value="NZ_JAPDUS010000018.1"/>
</dbReference>
<accession>A0AAW5U1W0</accession>
<dbReference type="EMBL" id="JAPDUS010000018">
    <property type="protein sequence ID" value="MCW4093990.1"/>
    <property type="molecule type" value="Genomic_DNA"/>
</dbReference>
<protein>
    <submittedName>
        <fullName evidence="1">DUF488 family protein</fullName>
    </submittedName>
</protein>
<dbReference type="AlphaFoldDB" id="A0AAW5U1W0"/>
<comment type="caution">
    <text evidence="1">The sequence shown here is derived from an EMBL/GenBank/DDBJ whole genome shotgun (WGS) entry which is preliminary data.</text>
</comment>
<proteinExistence type="predicted"/>
<organism evidence="1 2">
    <name type="scientific">Segatella copri</name>
    <dbReference type="NCBI Taxonomy" id="165179"/>
    <lineage>
        <taxon>Bacteria</taxon>
        <taxon>Pseudomonadati</taxon>
        <taxon>Bacteroidota</taxon>
        <taxon>Bacteroidia</taxon>
        <taxon>Bacteroidales</taxon>
        <taxon>Prevotellaceae</taxon>
        <taxon>Segatella</taxon>
    </lineage>
</organism>
<gene>
    <name evidence="1" type="ORF">ONT05_10600</name>
</gene>
<feature type="non-terminal residue" evidence="1">
    <location>
        <position position="101"/>
    </location>
</feature>
<sequence>MITLYTIGFTKKSAEQFFELLKNNHISKLVDIRINNASQLAGFAKGKDLQYFVKQICNAPYEHIVDFAPTKDLLSKWRKEEVDWSQYTNVYLNLLQERSVI</sequence>